<feature type="compositionally biased region" description="Polar residues" evidence="1">
    <location>
        <begin position="32"/>
        <end position="41"/>
    </location>
</feature>
<dbReference type="OrthoDB" id="10039566at2759"/>
<dbReference type="RefSeq" id="XP_037213215.1">
    <property type="nucleotide sequence ID" value="XM_037370214.1"/>
</dbReference>
<feature type="region of interest" description="Disordered" evidence="1">
    <location>
        <begin position="1"/>
        <end position="47"/>
    </location>
</feature>
<evidence type="ECO:0000313" key="3">
    <source>
        <dbReference type="EMBL" id="KAF7289184.1"/>
    </source>
</evidence>
<reference evidence="3" key="1">
    <citation type="submission" date="2020-05" db="EMBL/GenBank/DDBJ databases">
        <title>Mycena genomes resolve the evolution of fungal bioluminescence.</title>
        <authorList>
            <person name="Tsai I.J."/>
        </authorList>
    </citation>
    <scope>NUCLEOTIDE SEQUENCE</scope>
    <source>
        <strain evidence="3">171206Taipei</strain>
    </source>
</reference>
<evidence type="ECO:0000256" key="1">
    <source>
        <dbReference type="SAM" id="MobiDB-lite"/>
    </source>
</evidence>
<keyword evidence="2" id="KW-0812">Transmembrane</keyword>
<comment type="caution">
    <text evidence="3">The sequence shown here is derived from an EMBL/GenBank/DDBJ whole genome shotgun (WGS) entry which is preliminary data.</text>
</comment>
<dbReference type="Proteomes" id="UP000636479">
    <property type="component" value="Unassembled WGS sequence"/>
</dbReference>
<evidence type="ECO:0000313" key="4">
    <source>
        <dbReference type="Proteomes" id="UP000636479"/>
    </source>
</evidence>
<evidence type="ECO:0000256" key="2">
    <source>
        <dbReference type="SAM" id="Phobius"/>
    </source>
</evidence>
<name>A0A8H6VPS1_9AGAR</name>
<organism evidence="3 4">
    <name type="scientific">Mycena indigotica</name>
    <dbReference type="NCBI Taxonomy" id="2126181"/>
    <lineage>
        <taxon>Eukaryota</taxon>
        <taxon>Fungi</taxon>
        <taxon>Dikarya</taxon>
        <taxon>Basidiomycota</taxon>
        <taxon>Agaricomycotina</taxon>
        <taxon>Agaricomycetes</taxon>
        <taxon>Agaricomycetidae</taxon>
        <taxon>Agaricales</taxon>
        <taxon>Marasmiineae</taxon>
        <taxon>Mycenaceae</taxon>
        <taxon>Mycena</taxon>
    </lineage>
</organism>
<dbReference type="AlphaFoldDB" id="A0A8H6VPS1"/>
<sequence>MSSSTNVEVSPPSLDKGKRRAQDTEPTERTPLLNSQSSSVLLDSHDPPPAVARRRLRSKLTTVFLVSLVITTLGAIGVGILAWTYASRASHISTDDILTEGLVFRGPDRVDVLSISPQGGIALRVGGRLGFDAGAVLGVSAESDDTLFGDIWKAVGRWGIRRLNRVAVNMSTIALVAGHVVLATVEPSPVVIPLTASPPSDSSWLTPISMPLLIRPTTNTTALIEFVRESWRDGWAVVRADVSNVDVRGGFFGEGNWRAWLHKQLSDVKTQVRIEIPPIPGLPHGPLPRLSDLITLQYFSLHSTERATLELNALATVPNPAPPSFNLTSPSLPFTIALPSNISMTGAPIASVSTLPFTLTHPNISLAIQGNVLPLSTQATPLLSTFLSRYLSRQNNPILVSTPLIEGLSIDLEFPAPNPPPQVLRNVTIHDMSIKPSGTVVTASGTVDARIVLPKGMDLKLHVGRVFADVLVFDGEVPDGAEFPSSLGEPDEDDEHPLPPAPPLPSPLPPHAFARIRPEEWLPSQSGPVELSDSGSLYAISAHLVDVPLEVLPGRQKEFSGFVSKVVFGSGDGATAGILGVGAVGVEVAGLELQASRAAQAREMELTGLPFRGSVLVGKKAMRRGGLLGLDVGLGDAVNKSEEELGKVREEVKKAVRRLLGKWT</sequence>
<accession>A0A8H6VPS1</accession>
<keyword evidence="2" id="KW-1133">Transmembrane helix</keyword>
<proteinExistence type="predicted"/>
<feature type="compositionally biased region" description="Pro residues" evidence="1">
    <location>
        <begin position="498"/>
        <end position="510"/>
    </location>
</feature>
<dbReference type="GeneID" id="59352730"/>
<feature type="transmembrane region" description="Helical" evidence="2">
    <location>
        <begin position="63"/>
        <end position="86"/>
    </location>
</feature>
<feature type="region of interest" description="Disordered" evidence="1">
    <location>
        <begin position="481"/>
        <end position="512"/>
    </location>
</feature>
<protein>
    <submittedName>
        <fullName evidence="3">Uncharacterized protein</fullName>
    </submittedName>
</protein>
<gene>
    <name evidence="3" type="ORF">MIND_01379500</name>
</gene>
<keyword evidence="4" id="KW-1185">Reference proteome</keyword>
<keyword evidence="2" id="KW-0472">Membrane</keyword>
<dbReference type="EMBL" id="JACAZF010000017">
    <property type="protein sequence ID" value="KAF7289184.1"/>
    <property type="molecule type" value="Genomic_DNA"/>
</dbReference>